<evidence type="ECO:0000313" key="3">
    <source>
        <dbReference type="Proteomes" id="UP000271031"/>
    </source>
</evidence>
<evidence type="ECO:0000259" key="1">
    <source>
        <dbReference type="Pfam" id="PF07484"/>
    </source>
</evidence>
<keyword evidence="3" id="KW-1185">Reference proteome</keyword>
<proteinExistence type="predicted"/>
<dbReference type="EMBL" id="RHHQ01000028">
    <property type="protein sequence ID" value="RNB79530.1"/>
    <property type="molecule type" value="Genomic_DNA"/>
</dbReference>
<feature type="domain" description="Phage tail collar" evidence="1">
    <location>
        <begin position="7"/>
        <end position="63"/>
    </location>
</feature>
<dbReference type="Proteomes" id="UP000271031">
    <property type="component" value="Unassembled WGS sequence"/>
</dbReference>
<dbReference type="OrthoDB" id="9810174at2"/>
<accession>A0A3M8CUQ9</accession>
<dbReference type="Gene3D" id="3.90.1340.10">
    <property type="entry name" value="Phage tail collar domain"/>
    <property type="match status" value="1"/>
</dbReference>
<dbReference type="AlphaFoldDB" id="A0A3M8CUQ9"/>
<dbReference type="InterPro" id="IPR037053">
    <property type="entry name" value="Phage_tail_collar_dom_sf"/>
</dbReference>
<name>A0A3M8CUQ9_9BACL</name>
<dbReference type="RefSeq" id="WP_122921381.1">
    <property type="nucleotide sequence ID" value="NZ_RHHQ01000028.1"/>
</dbReference>
<evidence type="ECO:0000313" key="2">
    <source>
        <dbReference type="EMBL" id="RNB79530.1"/>
    </source>
</evidence>
<reference evidence="2 3" key="1">
    <citation type="submission" date="2018-10" db="EMBL/GenBank/DDBJ databases">
        <title>Phylogenomics of Brevibacillus.</title>
        <authorList>
            <person name="Dunlap C."/>
        </authorList>
    </citation>
    <scope>NUCLEOTIDE SEQUENCE [LARGE SCALE GENOMIC DNA]</scope>
    <source>
        <strain evidence="2 3">JCM 15716</strain>
    </source>
</reference>
<dbReference type="InterPro" id="IPR011083">
    <property type="entry name" value="Phage_tail_collar_dom"/>
</dbReference>
<gene>
    <name evidence="2" type="ORF">EDM56_28815</name>
</gene>
<comment type="caution">
    <text evidence="2">The sequence shown here is derived from an EMBL/GenBank/DDBJ whole genome shotgun (WGS) entry which is preliminary data.</text>
</comment>
<dbReference type="SUPFAM" id="SSF88874">
    <property type="entry name" value="Receptor-binding domain of short tail fibre protein gp12"/>
    <property type="match status" value="1"/>
</dbReference>
<dbReference type="Pfam" id="PF07484">
    <property type="entry name" value="Collar"/>
    <property type="match status" value="1"/>
</dbReference>
<protein>
    <submittedName>
        <fullName evidence="2">Phage tail protein</fullName>
    </submittedName>
</protein>
<sequence length="174" mass="18378">MGEPFIGEIRMFSSNVVQKGWALCNGQLLSINQNQALFSLLGTTYGGNGMTTFALPDLRGRVPMHWGSGSAGQIILGEAGGEVAHTLTTQEMPVHTHQVKASSASANGITPSNNVWAAQENCYSPATNPLPYPLAQMHSAAVSTVGGSQAHLNMQPFLTINFIIALQGAFPSRP</sequence>
<organism evidence="2 3">
    <name type="scientific">Brevibacillus fluminis</name>
    <dbReference type="NCBI Taxonomy" id="511487"/>
    <lineage>
        <taxon>Bacteria</taxon>
        <taxon>Bacillati</taxon>
        <taxon>Bacillota</taxon>
        <taxon>Bacilli</taxon>
        <taxon>Bacillales</taxon>
        <taxon>Paenibacillaceae</taxon>
        <taxon>Brevibacillus</taxon>
    </lineage>
</organism>